<evidence type="ECO:0000256" key="1">
    <source>
        <dbReference type="ARBA" id="ARBA00022898"/>
    </source>
</evidence>
<sequence>MKIVRFRNYRFNWAIYKSPAEIITIICNNNWFNKRGKRILTCIDSSHLFLTLTYNKINISNIEIIELDSDFIPNIRQYLLHINNISLIVLSHNSNITGLLTPIRLYNCVKNKNTVLMIDGTKAVSDFNINIEYQTCDIYLISPNNTHAFSNICLCFIKSNLLTKLNLKQLKHRIANKSIINLFNYVFNVRLIVYNAYPTRILDIIWMSKTYKLRQRFSLNQEKCIYKYLLSKLSSIRSISLISNRNQNSTIICFRINDISTFEVVAYLNKSLIHRSLDCYFSMPSIEYLKHSNACRITINPYNKLKDADILLYNIMQLCYLSELKAESWIKSMVLNNIIINYWSQYYSDPMINKKLKSCPQDSSLLSWSLFFDKYKQRSEVPFVPSFTEDEYIKFNLLFVLCFNLLKFNNTSTYNFIVRTKISIYKNDIVI</sequence>
<dbReference type="Gene3D" id="3.40.640.10">
    <property type="entry name" value="Type I PLP-dependent aspartate aminotransferase-like (Major domain)"/>
    <property type="match status" value="1"/>
</dbReference>
<organism evidence="3 4">
    <name type="scientific">Candidatus Hodgkinia cicadicola</name>
    <dbReference type="NCBI Taxonomy" id="573658"/>
    <lineage>
        <taxon>Bacteria</taxon>
        <taxon>Pseudomonadati</taxon>
        <taxon>Pseudomonadota</taxon>
        <taxon>Alphaproteobacteria</taxon>
        <taxon>Hyphomicrobiales</taxon>
        <taxon>Candidatus Hodgkinia</taxon>
    </lineage>
</organism>
<name>A0ABX4MH03_9HYPH</name>
<dbReference type="InterPro" id="IPR015421">
    <property type="entry name" value="PyrdxlP-dep_Trfase_major"/>
</dbReference>
<evidence type="ECO:0000313" key="4">
    <source>
        <dbReference type="Proteomes" id="UP000228979"/>
    </source>
</evidence>
<dbReference type="InterPro" id="IPR015424">
    <property type="entry name" value="PyrdxlP-dep_Trfase"/>
</dbReference>
<evidence type="ECO:0000259" key="2">
    <source>
        <dbReference type="Pfam" id="PF00266"/>
    </source>
</evidence>
<dbReference type="EMBL" id="NXGP01000001">
    <property type="protein sequence ID" value="PIM96024.1"/>
    <property type="molecule type" value="Genomic_DNA"/>
</dbReference>
<keyword evidence="1" id="KW-0663">Pyridoxal phosphate</keyword>
<dbReference type="SUPFAM" id="SSF53383">
    <property type="entry name" value="PLP-dependent transferases"/>
    <property type="match status" value="1"/>
</dbReference>
<feature type="domain" description="Aminotransferase class V" evidence="2">
    <location>
        <begin position="60"/>
        <end position="311"/>
    </location>
</feature>
<evidence type="ECO:0000313" key="3">
    <source>
        <dbReference type="EMBL" id="PIM96024.1"/>
    </source>
</evidence>
<dbReference type="InterPro" id="IPR000192">
    <property type="entry name" value="Aminotrans_V_dom"/>
</dbReference>
<comment type="caution">
    <text evidence="3">The sequence shown here is derived from an EMBL/GenBank/DDBJ whole genome shotgun (WGS) entry which is preliminary data.</text>
</comment>
<keyword evidence="4" id="KW-1185">Reference proteome</keyword>
<dbReference type="EC" id="2.8.1.7" evidence="3"/>
<keyword evidence="3" id="KW-0808">Transferase</keyword>
<proteinExistence type="predicted"/>
<reference evidence="3" key="1">
    <citation type="submission" date="2017-09" db="EMBL/GenBank/DDBJ databases">
        <authorList>
            <person name="Campbell M.A."/>
            <person name="Lukasik P."/>
            <person name="Simon C."/>
            <person name="McCutcheon J.P."/>
        </authorList>
    </citation>
    <scope>NUCLEOTIDE SEQUENCE [LARGE SCALE GENOMIC DNA]</scope>
    <source>
        <strain evidence="3">TRYCRA</strain>
    </source>
</reference>
<gene>
    <name evidence="3" type="primary">sufS</name>
    <name evidence="3" type="ORF">trycra_5</name>
</gene>
<accession>A0ABX4MH03</accession>
<dbReference type="GO" id="GO:0031071">
    <property type="term" value="F:cysteine desulfurase activity"/>
    <property type="evidence" value="ECO:0007669"/>
    <property type="project" value="UniProtKB-EC"/>
</dbReference>
<dbReference type="Gene3D" id="3.90.1150.10">
    <property type="entry name" value="Aspartate Aminotransferase, domain 1"/>
    <property type="match status" value="1"/>
</dbReference>
<dbReference type="Proteomes" id="UP000228979">
    <property type="component" value="Unassembled WGS sequence"/>
</dbReference>
<protein>
    <submittedName>
        <fullName evidence="3">Cysteine desulfurase</fullName>
        <ecNumber evidence="3">2.8.1.7</ecNumber>
    </submittedName>
</protein>
<dbReference type="InterPro" id="IPR015422">
    <property type="entry name" value="PyrdxlP-dep_Trfase_small"/>
</dbReference>
<dbReference type="Pfam" id="PF00266">
    <property type="entry name" value="Aminotran_5"/>
    <property type="match status" value="1"/>
</dbReference>